<keyword evidence="10" id="KW-1185">Reference proteome</keyword>
<dbReference type="OrthoDB" id="9790745at2"/>
<dbReference type="GO" id="GO:0010181">
    <property type="term" value="F:FMN binding"/>
    <property type="evidence" value="ECO:0007669"/>
    <property type="project" value="UniProtKB-UniRule"/>
</dbReference>
<dbReference type="PROSITE" id="PS00201">
    <property type="entry name" value="FLAVODOXIN"/>
    <property type="match status" value="1"/>
</dbReference>
<organism evidence="9 10">
    <name type="scientific">Marinisporobacter balticus</name>
    <dbReference type="NCBI Taxonomy" id="2018667"/>
    <lineage>
        <taxon>Bacteria</taxon>
        <taxon>Bacillati</taxon>
        <taxon>Bacillota</taxon>
        <taxon>Clostridia</taxon>
        <taxon>Peptostreptococcales</taxon>
        <taxon>Thermotaleaceae</taxon>
        <taxon>Marinisporobacter</taxon>
    </lineage>
</organism>
<dbReference type="PANTHER" id="PTHR43717">
    <property type="entry name" value="ANAEROBIC NITRIC OXIDE REDUCTASE FLAVORUBREDOXIN"/>
    <property type="match status" value="1"/>
</dbReference>
<keyword evidence="3 7" id="KW-0813">Transport</keyword>
<dbReference type="Pfam" id="PF00258">
    <property type="entry name" value="Flavodoxin_1"/>
    <property type="match status" value="1"/>
</dbReference>
<proteinExistence type="inferred from homology"/>
<protein>
    <recommendedName>
        <fullName evidence="7">Flavodoxin</fullName>
    </recommendedName>
</protein>
<dbReference type="PROSITE" id="PS50902">
    <property type="entry name" value="FLAVODOXIN_LIKE"/>
    <property type="match status" value="1"/>
</dbReference>
<keyword evidence="6 7" id="KW-0249">Electron transport</keyword>
<accession>A0A4V2SCA5</accession>
<evidence type="ECO:0000313" key="10">
    <source>
        <dbReference type="Proteomes" id="UP000294919"/>
    </source>
</evidence>
<dbReference type="NCBIfam" id="TIGR01753">
    <property type="entry name" value="flav_short"/>
    <property type="match status" value="1"/>
</dbReference>
<dbReference type="AlphaFoldDB" id="A0A4V2SCA5"/>
<dbReference type="PANTHER" id="PTHR43717:SF1">
    <property type="entry name" value="ANAEROBIC NITRIC OXIDE REDUCTASE FLAVORUBREDOXIN"/>
    <property type="match status" value="1"/>
</dbReference>
<sequence>MKKVTVIYWSGTGNTKMMAEAVAEGAGSDAKLIDVDSAKKEDIINAQAIALGCPSMGAEVLEEGSMEPFIESISGVISGKPVGLFGSYDWGDGQWMKDWVERMEDCGANVINEGLTVHLTPEDEGLEACRDLGKDLAK</sequence>
<evidence type="ECO:0000256" key="6">
    <source>
        <dbReference type="ARBA" id="ARBA00022982"/>
    </source>
</evidence>
<dbReference type="InterPro" id="IPR008254">
    <property type="entry name" value="Flavodoxin/NO_synth"/>
</dbReference>
<gene>
    <name evidence="9" type="ORF">EV214_10433</name>
</gene>
<dbReference type="RefSeq" id="WP_132243115.1">
    <property type="nucleotide sequence ID" value="NZ_SLWV01000004.1"/>
</dbReference>
<evidence type="ECO:0000256" key="1">
    <source>
        <dbReference type="ARBA" id="ARBA00001917"/>
    </source>
</evidence>
<dbReference type="InterPro" id="IPR010087">
    <property type="entry name" value="Flav_short"/>
</dbReference>
<evidence type="ECO:0000259" key="8">
    <source>
        <dbReference type="PROSITE" id="PS50902"/>
    </source>
</evidence>
<comment type="cofactor">
    <cofactor evidence="1 7">
        <name>FMN</name>
        <dbReference type="ChEBI" id="CHEBI:58210"/>
    </cofactor>
</comment>
<dbReference type="InterPro" id="IPR029039">
    <property type="entry name" value="Flavoprotein-like_sf"/>
</dbReference>
<keyword evidence="4 7" id="KW-0285">Flavoprotein</keyword>
<dbReference type="Proteomes" id="UP000294919">
    <property type="component" value="Unassembled WGS sequence"/>
</dbReference>
<dbReference type="SUPFAM" id="SSF52218">
    <property type="entry name" value="Flavoproteins"/>
    <property type="match status" value="1"/>
</dbReference>
<dbReference type="Gene3D" id="3.40.50.360">
    <property type="match status" value="1"/>
</dbReference>
<evidence type="ECO:0000256" key="3">
    <source>
        <dbReference type="ARBA" id="ARBA00022448"/>
    </source>
</evidence>
<evidence type="ECO:0000313" key="9">
    <source>
        <dbReference type="EMBL" id="TCO78650.1"/>
    </source>
</evidence>
<evidence type="ECO:0000256" key="7">
    <source>
        <dbReference type="RuleBase" id="RU367037"/>
    </source>
</evidence>
<comment type="function">
    <text evidence="7">Low-potential electron donor to a number of redox enzymes.</text>
</comment>
<dbReference type="NCBIfam" id="NF004049">
    <property type="entry name" value="PRK05568.1"/>
    <property type="match status" value="1"/>
</dbReference>
<name>A0A4V2SCA5_9FIRM</name>
<dbReference type="InterPro" id="IPR001226">
    <property type="entry name" value="Flavodoxin_CS"/>
</dbReference>
<evidence type="ECO:0000256" key="5">
    <source>
        <dbReference type="ARBA" id="ARBA00022643"/>
    </source>
</evidence>
<feature type="domain" description="Flavodoxin-like" evidence="8">
    <location>
        <begin position="4"/>
        <end position="137"/>
    </location>
</feature>
<keyword evidence="5 7" id="KW-0288">FMN</keyword>
<reference evidence="9 10" key="1">
    <citation type="submission" date="2019-03" db="EMBL/GenBank/DDBJ databases">
        <title>Genomic Encyclopedia of Type Strains, Phase IV (KMG-IV): sequencing the most valuable type-strain genomes for metagenomic binning, comparative biology and taxonomic classification.</title>
        <authorList>
            <person name="Goeker M."/>
        </authorList>
    </citation>
    <scope>NUCLEOTIDE SEQUENCE [LARGE SCALE GENOMIC DNA]</scope>
    <source>
        <strain evidence="9 10">DSM 102940</strain>
    </source>
</reference>
<dbReference type="EMBL" id="SLWV01000004">
    <property type="protein sequence ID" value="TCO78650.1"/>
    <property type="molecule type" value="Genomic_DNA"/>
</dbReference>
<dbReference type="GO" id="GO:0016651">
    <property type="term" value="F:oxidoreductase activity, acting on NAD(P)H"/>
    <property type="evidence" value="ECO:0007669"/>
    <property type="project" value="UniProtKB-ARBA"/>
</dbReference>
<dbReference type="GO" id="GO:0009055">
    <property type="term" value="F:electron transfer activity"/>
    <property type="evidence" value="ECO:0007669"/>
    <property type="project" value="UniProtKB-UniRule"/>
</dbReference>
<evidence type="ECO:0000256" key="4">
    <source>
        <dbReference type="ARBA" id="ARBA00022630"/>
    </source>
</evidence>
<comment type="similarity">
    <text evidence="2 7">Belongs to the flavodoxin family.</text>
</comment>
<evidence type="ECO:0000256" key="2">
    <source>
        <dbReference type="ARBA" id="ARBA00005267"/>
    </source>
</evidence>
<comment type="caution">
    <text evidence="9">The sequence shown here is derived from an EMBL/GenBank/DDBJ whole genome shotgun (WGS) entry which is preliminary data.</text>
</comment>